<name>A0A2G1WLR1_9EURY</name>
<comment type="caution">
    <text evidence="2">The sequence shown here is derived from an EMBL/GenBank/DDBJ whole genome shotgun (WGS) entry which is preliminary data.</text>
</comment>
<reference evidence="2 3" key="1">
    <citation type="journal article" date="2014" name="Front. Microbiol.">
        <title>Population and genomic analysis of the genus Halorubrum.</title>
        <authorList>
            <person name="Fullmer M.S."/>
            <person name="Soucy S.M."/>
            <person name="Swithers K.S."/>
            <person name="Makkay A.M."/>
            <person name="Wheeler R."/>
            <person name="Ventosa A."/>
            <person name="Gogarten J.P."/>
            <person name="Papke R.T."/>
        </authorList>
    </citation>
    <scope>NUCLEOTIDE SEQUENCE [LARGE SCALE GENOMIC DNA]</scope>
    <source>
        <strain evidence="2 3">C49</strain>
    </source>
</reference>
<proteinExistence type="predicted"/>
<evidence type="ECO:0000256" key="1">
    <source>
        <dbReference type="SAM" id="MobiDB-lite"/>
    </source>
</evidence>
<sequence>MVLQAAVDCPTPTVDGGETARQTLEERLRADGGAITDETPDDSLPLNAEESGECDCAELSDDFPCWPCVRDGRQELPE</sequence>
<evidence type="ECO:0000313" key="3">
    <source>
        <dbReference type="Proteomes" id="UP000222824"/>
    </source>
</evidence>
<gene>
    <name evidence="2" type="ORF">DJ69_03700</name>
</gene>
<accession>A0A2G1WLR1</accession>
<evidence type="ECO:0000313" key="2">
    <source>
        <dbReference type="EMBL" id="PHQ39906.1"/>
    </source>
</evidence>
<feature type="region of interest" description="Disordered" evidence="1">
    <location>
        <begin position="1"/>
        <end position="49"/>
    </location>
</feature>
<keyword evidence="3" id="KW-1185">Reference proteome</keyword>
<organism evidence="2 3">
    <name type="scientific">Halorubrum persicum</name>
    <dbReference type="NCBI Taxonomy" id="1383844"/>
    <lineage>
        <taxon>Archaea</taxon>
        <taxon>Methanobacteriati</taxon>
        <taxon>Methanobacteriota</taxon>
        <taxon>Stenosarchaea group</taxon>
        <taxon>Halobacteria</taxon>
        <taxon>Halobacteriales</taxon>
        <taxon>Haloferacaceae</taxon>
        <taxon>Halorubrum</taxon>
    </lineage>
</organism>
<dbReference type="EMBL" id="NHOA01000024">
    <property type="protein sequence ID" value="PHQ39906.1"/>
    <property type="molecule type" value="Genomic_DNA"/>
</dbReference>
<dbReference type="AlphaFoldDB" id="A0A2G1WLR1"/>
<protein>
    <submittedName>
        <fullName evidence="2">Uncharacterized protein</fullName>
    </submittedName>
</protein>
<dbReference type="Proteomes" id="UP000222824">
    <property type="component" value="Unassembled WGS sequence"/>
</dbReference>